<dbReference type="EMBL" id="BNBC01000014">
    <property type="protein sequence ID" value="GHE75839.1"/>
    <property type="molecule type" value="Genomic_DNA"/>
</dbReference>
<reference evidence="1" key="2">
    <citation type="submission" date="2020-09" db="EMBL/GenBank/DDBJ databases">
        <authorList>
            <person name="Sun Q."/>
            <person name="Ohkuma M."/>
        </authorList>
    </citation>
    <scope>NUCLEOTIDE SEQUENCE</scope>
    <source>
        <strain evidence="1">JCM 3302</strain>
    </source>
</reference>
<evidence type="ECO:0008006" key="3">
    <source>
        <dbReference type="Google" id="ProtNLM"/>
    </source>
</evidence>
<gene>
    <name evidence="1" type="ORF">GCM10014715_33310</name>
</gene>
<dbReference type="Proteomes" id="UP000641386">
    <property type="component" value="Unassembled WGS sequence"/>
</dbReference>
<dbReference type="AlphaFoldDB" id="A0A918ZYI4"/>
<comment type="caution">
    <text evidence="1">The sequence shown here is derived from an EMBL/GenBank/DDBJ whole genome shotgun (WGS) entry which is preliminary data.</text>
</comment>
<evidence type="ECO:0000313" key="2">
    <source>
        <dbReference type="Proteomes" id="UP000641386"/>
    </source>
</evidence>
<sequence length="196" mass="20476">MLEQFHDAKKSAKSAVKSATRAAGVVGGAAGALPVPMVDVAVIAPIQIHMIRSIADAYGLPECERAAVGPISLLLGAGTAKLSRAAAERATHMVLRQFAKVLAERAVRFVPVVGAAVGATMSATVAVAATKALGEAWIKVCEYALSNELKKLDAFLESDMGKLLIDVLNKLGYKALLDTLITDARLRQKIADLSGN</sequence>
<protein>
    <recommendedName>
        <fullName evidence="3">DUF697 domain-containing protein</fullName>
    </recommendedName>
</protein>
<accession>A0A918ZYI4</accession>
<proteinExistence type="predicted"/>
<evidence type="ECO:0000313" key="1">
    <source>
        <dbReference type="EMBL" id="GHE75839.1"/>
    </source>
</evidence>
<keyword evidence="2" id="KW-1185">Reference proteome</keyword>
<reference evidence="1" key="1">
    <citation type="journal article" date="2014" name="Int. J. Syst. Evol. Microbiol.">
        <title>Complete genome sequence of Corynebacterium casei LMG S-19264T (=DSM 44701T), isolated from a smear-ripened cheese.</title>
        <authorList>
            <consortium name="US DOE Joint Genome Institute (JGI-PGF)"/>
            <person name="Walter F."/>
            <person name="Albersmeier A."/>
            <person name="Kalinowski J."/>
            <person name="Ruckert C."/>
        </authorList>
    </citation>
    <scope>NUCLEOTIDE SEQUENCE</scope>
    <source>
        <strain evidence="1">JCM 3302</strain>
    </source>
</reference>
<name>A0A918ZYI4_9ACTN</name>
<organism evidence="1 2">
    <name type="scientific">Streptomyces spiralis</name>
    <dbReference type="NCBI Taxonomy" id="66376"/>
    <lineage>
        <taxon>Bacteria</taxon>
        <taxon>Bacillati</taxon>
        <taxon>Actinomycetota</taxon>
        <taxon>Actinomycetes</taxon>
        <taxon>Kitasatosporales</taxon>
        <taxon>Streptomycetaceae</taxon>
        <taxon>Streptomyces</taxon>
    </lineage>
</organism>